<dbReference type="RefSeq" id="WP_096456346.1">
    <property type="nucleotide sequence ID" value="NZ_AP017369.1"/>
</dbReference>
<feature type="chain" id="PRO_5007902517" evidence="3">
    <location>
        <begin position="34"/>
        <end position="433"/>
    </location>
</feature>
<evidence type="ECO:0000313" key="5">
    <source>
        <dbReference type="Proteomes" id="UP000218244"/>
    </source>
</evidence>
<keyword evidence="1" id="KW-0175">Coiled coil</keyword>
<accession>A0A169RY49</accession>
<keyword evidence="5" id="KW-1185">Reference proteome</keyword>
<evidence type="ECO:0000256" key="1">
    <source>
        <dbReference type="SAM" id="Coils"/>
    </source>
</evidence>
<evidence type="ECO:0000256" key="2">
    <source>
        <dbReference type="SAM" id="MobiDB-lite"/>
    </source>
</evidence>
<feature type="signal peptide" evidence="3">
    <location>
        <begin position="1"/>
        <end position="33"/>
    </location>
</feature>
<evidence type="ECO:0000313" key="4">
    <source>
        <dbReference type="EMBL" id="BAU96092.1"/>
    </source>
</evidence>
<feature type="compositionally biased region" description="Basic and acidic residues" evidence="2">
    <location>
        <begin position="221"/>
        <end position="230"/>
    </location>
</feature>
<dbReference type="CDD" id="cd22249">
    <property type="entry name" value="UDM1_RNF168_RNF169-like"/>
    <property type="match status" value="1"/>
</dbReference>
<dbReference type="KEGG" id="csur:N24_1830"/>
<reference evidence="4 5" key="1">
    <citation type="submission" date="2016-02" db="EMBL/GenBank/DDBJ databases">
        <title>Corynebacterium glutamicum N24 whole genome sequencing project.</title>
        <authorList>
            <person name="Matsutani M."/>
            <person name="Nangtapong N."/>
            <person name="Yakushi T."/>
            <person name="Matsushita K."/>
        </authorList>
    </citation>
    <scope>NUCLEOTIDE SEQUENCE [LARGE SCALE GENOMIC DNA]</scope>
    <source>
        <strain evidence="4 5">N24</strain>
    </source>
</reference>
<feature type="region of interest" description="Disordered" evidence="2">
    <location>
        <begin position="221"/>
        <end position="280"/>
    </location>
</feature>
<dbReference type="AlphaFoldDB" id="A0A169RY49"/>
<gene>
    <name evidence="4" type="ORF">N24_1830</name>
</gene>
<proteinExistence type="predicted"/>
<keyword evidence="3" id="KW-0732">Signal</keyword>
<dbReference type="EMBL" id="AP017369">
    <property type="protein sequence ID" value="BAU96092.1"/>
    <property type="molecule type" value="Genomic_DNA"/>
</dbReference>
<name>A0A169RY49_9CORY</name>
<feature type="coiled-coil region" evidence="1">
    <location>
        <begin position="324"/>
        <end position="415"/>
    </location>
</feature>
<evidence type="ECO:0000256" key="3">
    <source>
        <dbReference type="SAM" id="SignalP"/>
    </source>
</evidence>
<sequence>MSTLSKPRKIATSVAVAALTLALCSSAAGIVHAAQQTISGPKSSCAFNQQRWDDSKLKLDEAISTAKNSLTQTGELHLNQTDLLSGYLFQQPHSSNYLALNNAYADAVATKDSFVRPECDGSKESKIASEHALSEIVNAANTLARAQKSLQVNSDTYEQQRRCDALRLASRDESDVLMRLDRTMFQLRGTLTEIDQITTDIQDIRAQTAIFERDLAREQKEADAAARARDASTVATPTTTAEDRATSILKKPHTNRGGDSYTRSSTASAQSTESDSATNTSYLSRRLDSLERSAQHIDLDTPCDNLDDLRELTSNDTRDRTGAVISIADQLKNITNEINELRESTIATRDSAQHAQDQVTAQREELQREKEAQLEDQRLAQEAEEEARNAVIQEREAAEAALRETQELLSRLDNTDNAVNDDTSAIADSLLNN</sequence>
<organism evidence="4 5">
    <name type="scientific">Corynebacterium suranareeae</name>
    <dbReference type="NCBI Taxonomy" id="2506452"/>
    <lineage>
        <taxon>Bacteria</taxon>
        <taxon>Bacillati</taxon>
        <taxon>Actinomycetota</taxon>
        <taxon>Actinomycetes</taxon>
        <taxon>Mycobacteriales</taxon>
        <taxon>Corynebacteriaceae</taxon>
        <taxon>Corynebacterium</taxon>
    </lineage>
</organism>
<dbReference type="Proteomes" id="UP000218244">
    <property type="component" value="Chromosome"/>
</dbReference>
<protein>
    <submittedName>
        <fullName evidence="4">Uncharacterized protein</fullName>
    </submittedName>
</protein>
<feature type="compositionally biased region" description="Polar residues" evidence="2">
    <location>
        <begin position="261"/>
        <end position="280"/>
    </location>
</feature>